<accession>A0A9K3JW05</accession>
<dbReference type="AlphaFoldDB" id="A0A9K3JW05"/>
<name>A0A9K3JW05_HELAN</name>
<reference evidence="1" key="2">
    <citation type="submission" date="2020-06" db="EMBL/GenBank/DDBJ databases">
        <title>Helianthus annuus Genome sequencing and assembly Release 2.</title>
        <authorList>
            <person name="Gouzy J."/>
            <person name="Langlade N."/>
            <person name="Munos S."/>
        </authorList>
    </citation>
    <scope>NUCLEOTIDE SEQUENCE</scope>
    <source>
        <tissue evidence="1">Leaves</tissue>
    </source>
</reference>
<evidence type="ECO:0000313" key="1">
    <source>
        <dbReference type="EMBL" id="KAF5822701.1"/>
    </source>
</evidence>
<proteinExistence type="predicted"/>
<reference evidence="1" key="1">
    <citation type="journal article" date="2017" name="Nature">
        <title>The sunflower genome provides insights into oil metabolism, flowering and Asterid evolution.</title>
        <authorList>
            <person name="Badouin H."/>
            <person name="Gouzy J."/>
            <person name="Grassa C.J."/>
            <person name="Murat F."/>
            <person name="Staton S.E."/>
            <person name="Cottret L."/>
            <person name="Lelandais-Briere C."/>
            <person name="Owens G.L."/>
            <person name="Carrere S."/>
            <person name="Mayjonade B."/>
            <person name="Legrand L."/>
            <person name="Gill N."/>
            <person name="Kane N.C."/>
            <person name="Bowers J.E."/>
            <person name="Hubner S."/>
            <person name="Bellec A."/>
            <person name="Berard A."/>
            <person name="Berges H."/>
            <person name="Blanchet N."/>
            <person name="Boniface M.C."/>
            <person name="Brunel D."/>
            <person name="Catrice O."/>
            <person name="Chaidir N."/>
            <person name="Claudel C."/>
            <person name="Donnadieu C."/>
            <person name="Faraut T."/>
            <person name="Fievet G."/>
            <person name="Helmstetter N."/>
            <person name="King M."/>
            <person name="Knapp S.J."/>
            <person name="Lai Z."/>
            <person name="Le Paslier M.C."/>
            <person name="Lippi Y."/>
            <person name="Lorenzon L."/>
            <person name="Mandel J.R."/>
            <person name="Marage G."/>
            <person name="Marchand G."/>
            <person name="Marquand E."/>
            <person name="Bret-Mestries E."/>
            <person name="Morien E."/>
            <person name="Nambeesan S."/>
            <person name="Nguyen T."/>
            <person name="Pegot-Espagnet P."/>
            <person name="Pouilly N."/>
            <person name="Raftis F."/>
            <person name="Sallet E."/>
            <person name="Schiex T."/>
            <person name="Thomas J."/>
            <person name="Vandecasteele C."/>
            <person name="Vares D."/>
            <person name="Vear F."/>
            <person name="Vautrin S."/>
            <person name="Crespi M."/>
            <person name="Mangin B."/>
            <person name="Burke J.M."/>
            <person name="Salse J."/>
            <person name="Munos S."/>
            <person name="Vincourt P."/>
            <person name="Rieseberg L.H."/>
            <person name="Langlade N.B."/>
        </authorList>
    </citation>
    <scope>NUCLEOTIDE SEQUENCE</scope>
    <source>
        <tissue evidence="1">Leaves</tissue>
    </source>
</reference>
<organism evidence="1 2">
    <name type="scientific">Helianthus annuus</name>
    <name type="common">Common sunflower</name>
    <dbReference type="NCBI Taxonomy" id="4232"/>
    <lineage>
        <taxon>Eukaryota</taxon>
        <taxon>Viridiplantae</taxon>
        <taxon>Streptophyta</taxon>
        <taxon>Embryophyta</taxon>
        <taxon>Tracheophyta</taxon>
        <taxon>Spermatophyta</taxon>
        <taxon>Magnoliopsida</taxon>
        <taxon>eudicotyledons</taxon>
        <taxon>Gunneridae</taxon>
        <taxon>Pentapetalae</taxon>
        <taxon>asterids</taxon>
        <taxon>campanulids</taxon>
        <taxon>Asterales</taxon>
        <taxon>Asteraceae</taxon>
        <taxon>Asteroideae</taxon>
        <taxon>Heliantheae alliance</taxon>
        <taxon>Heliantheae</taxon>
        <taxon>Helianthus</taxon>
    </lineage>
</organism>
<gene>
    <name evidence="1" type="ORF">HanXRQr2_Chr01g0029711</name>
</gene>
<dbReference type="Proteomes" id="UP000215914">
    <property type="component" value="Unassembled WGS sequence"/>
</dbReference>
<evidence type="ECO:0000313" key="2">
    <source>
        <dbReference type="Proteomes" id="UP000215914"/>
    </source>
</evidence>
<comment type="caution">
    <text evidence="1">The sequence shown here is derived from an EMBL/GenBank/DDBJ whole genome shotgun (WGS) entry which is preliminary data.</text>
</comment>
<dbReference type="Gramene" id="mRNA:HanXRQr2_Chr01g0029711">
    <property type="protein sequence ID" value="CDS:HanXRQr2_Chr01g0029711.1"/>
    <property type="gene ID" value="HanXRQr2_Chr01g0029711"/>
</dbReference>
<keyword evidence="2" id="KW-1185">Reference proteome</keyword>
<sequence length="65" mass="7487">MCFSSNQRAADIEKDLKVNNFQSMCMCQMVQLNLSFYIILPQSSIICKSYVAILVHNMFFLGTEK</sequence>
<protein>
    <submittedName>
        <fullName evidence="1">Uncharacterized protein</fullName>
    </submittedName>
</protein>
<dbReference type="EMBL" id="MNCJ02000316">
    <property type="protein sequence ID" value="KAF5822701.1"/>
    <property type="molecule type" value="Genomic_DNA"/>
</dbReference>